<dbReference type="RefSeq" id="XP_038739277.1">
    <property type="nucleotide sequence ID" value="XM_038895445.1"/>
</dbReference>
<keyword evidence="2" id="KW-0472">Membrane</keyword>
<evidence type="ECO:0000256" key="2">
    <source>
        <dbReference type="SAM" id="Phobius"/>
    </source>
</evidence>
<feature type="compositionally biased region" description="Polar residues" evidence="1">
    <location>
        <begin position="82"/>
        <end position="99"/>
    </location>
</feature>
<reference evidence="3" key="2">
    <citation type="submission" date="2020-11" db="EMBL/GenBank/DDBJ databases">
        <title>Whole genome sequencing of Colletotrichum sp.</title>
        <authorList>
            <person name="Li H."/>
        </authorList>
    </citation>
    <scope>NUCLEOTIDE SEQUENCE</scope>
    <source>
        <strain evidence="3">CkLH20</strain>
    </source>
</reference>
<protein>
    <submittedName>
        <fullName evidence="3">Uncharacterized protein</fullName>
    </submittedName>
</protein>
<proteinExistence type="predicted"/>
<accession>A0A9P6HVU9</accession>
<dbReference type="PANTHER" id="PTHR39599:SF1">
    <property type="entry name" value="GPI-ANCHORED PROTEIN (EUROFUNG)"/>
    <property type="match status" value="1"/>
</dbReference>
<feature type="region of interest" description="Disordered" evidence="1">
    <location>
        <begin position="1"/>
        <end position="104"/>
    </location>
</feature>
<sequence length="508" mass="52831">MGQSNHGATPDSKGKEREAPSGSSSASKHSEGDGDGTQEPNHSSSDASLIGRITTSAASLSRVAFSNQPEHLSSGGSGKAMSGTTSASAQQGETATYRHTTGPGPGVGQAFAHQRHPLTTGEAHYNEFLGSQDNLQSRGPSQPETALQHQRGASSAIGQQEGQDGQQVADLLNMPGEDYEGIDDSIQPFLSPQEEESLREALFGRHNGERVGSNWAVLLDFRPDFLWGNSAAEIQHHFGNVEPQRARELWMDGWNEVLTSYTDEVWGDLGSLAREAQKELEGAREYVANPTSVPTPTPTPTRTPTAAYLAGGALLSRRQDCPAGTNLCSSSLGEDFDGICCASGQVCGYDDSNRPACCPSGAVCTGTAPTTAPAAPTAVSYVPNQYFPFPFIAMSLDRGECSDAVQQCSRNYESCVTQLNGDAGFGVTVAVPGGGGTTVAATRPDVGTSATPICSSLSSQACHGINNDQCSQTTTVSGVFINAAARPTAACIASIAAGVGIVMFGAMR</sequence>
<evidence type="ECO:0000313" key="3">
    <source>
        <dbReference type="EMBL" id="KAF9869816.1"/>
    </source>
</evidence>
<dbReference type="PANTHER" id="PTHR39599">
    <property type="entry name" value="GPI-ANCHORED PROTEIN (EUROFUNG)-RELATED-RELATED"/>
    <property type="match status" value="1"/>
</dbReference>
<keyword evidence="4" id="KW-1185">Reference proteome</keyword>
<comment type="caution">
    <text evidence="3">The sequence shown here is derived from an EMBL/GenBank/DDBJ whole genome shotgun (WGS) entry which is preliminary data.</text>
</comment>
<evidence type="ECO:0000256" key="1">
    <source>
        <dbReference type="SAM" id="MobiDB-lite"/>
    </source>
</evidence>
<feature type="transmembrane region" description="Helical" evidence="2">
    <location>
        <begin position="487"/>
        <end position="507"/>
    </location>
</feature>
<keyword evidence="2" id="KW-0812">Transmembrane</keyword>
<keyword evidence="2" id="KW-1133">Transmembrane helix</keyword>
<feature type="compositionally biased region" description="Polar residues" evidence="1">
    <location>
        <begin position="38"/>
        <end position="71"/>
    </location>
</feature>
<dbReference type="Proteomes" id="UP000781932">
    <property type="component" value="Unassembled WGS sequence"/>
</dbReference>
<feature type="region of interest" description="Disordered" evidence="1">
    <location>
        <begin position="131"/>
        <end position="165"/>
    </location>
</feature>
<organism evidence="3 4">
    <name type="scientific">Colletotrichum karsti</name>
    <dbReference type="NCBI Taxonomy" id="1095194"/>
    <lineage>
        <taxon>Eukaryota</taxon>
        <taxon>Fungi</taxon>
        <taxon>Dikarya</taxon>
        <taxon>Ascomycota</taxon>
        <taxon>Pezizomycotina</taxon>
        <taxon>Sordariomycetes</taxon>
        <taxon>Hypocreomycetidae</taxon>
        <taxon>Glomerellales</taxon>
        <taxon>Glomerellaceae</taxon>
        <taxon>Colletotrichum</taxon>
        <taxon>Colletotrichum boninense species complex</taxon>
    </lineage>
</organism>
<dbReference type="EMBL" id="JAATWM020000064">
    <property type="protein sequence ID" value="KAF9869816.1"/>
    <property type="molecule type" value="Genomic_DNA"/>
</dbReference>
<evidence type="ECO:0000313" key="4">
    <source>
        <dbReference type="Proteomes" id="UP000781932"/>
    </source>
</evidence>
<dbReference type="AlphaFoldDB" id="A0A9P6HVU9"/>
<dbReference type="OrthoDB" id="5410926at2759"/>
<reference evidence="3" key="1">
    <citation type="submission" date="2020-03" db="EMBL/GenBank/DDBJ databases">
        <authorList>
            <person name="He L."/>
        </authorList>
    </citation>
    <scope>NUCLEOTIDE SEQUENCE</scope>
    <source>
        <strain evidence="3">CkLH20</strain>
    </source>
</reference>
<name>A0A9P6HVU9_9PEZI</name>
<gene>
    <name evidence="3" type="ORF">CkaCkLH20_12733</name>
</gene>
<dbReference type="GeneID" id="62168519"/>